<feature type="compositionally biased region" description="Basic and acidic residues" evidence="1">
    <location>
        <begin position="24"/>
        <end position="34"/>
    </location>
</feature>
<reference evidence="3" key="1">
    <citation type="submission" date="2022-11" db="UniProtKB">
        <authorList>
            <consortium name="WormBaseParasite"/>
        </authorList>
    </citation>
    <scope>IDENTIFICATION</scope>
</reference>
<evidence type="ECO:0000313" key="3">
    <source>
        <dbReference type="WBParaSite" id="PEQ_0000973601-mRNA-1"/>
    </source>
</evidence>
<keyword evidence="2" id="KW-1185">Reference proteome</keyword>
<evidence type="ECO:0000256" key="1">
    <source>
        <dbReference type="SAM" id="MobiDB-lite"/>
    </source>
</evidence>
<evidence type="ECO:0000313" key="2">
    <source>
        <dbReference type="Proteomes" id="UP000887564"/>
    </source>
</evidence>
<protein>
    <submittedName>
        <fullName evidence="3">Uncharacterized protein</fullName>
    </submittedName>
</protein>
<dbReference type="WBParaSite" id="PEQ_0000973601-mRNA-1">
    <property type="protein sequence ID" value="PEQ_0000973601-mRNA-1"/>
    <property type="gene ID" value="PEQ_0000973601"/>
</dbReference>
<sequence>MHASGTGSTFTRSASPLTFSRSLSPERTDGSVRR</sequence>
<accession>A0A914S687</accession>
<dbReference type="Proteomes" id="UP000887564">
    <property type="component" value="Unplaced"/>
</dbReference>
<dbReference type="AlphaFoldDB" id="A0A914S687"/>
<feature type="region of interest" description="Disordered" evidence="1">
    <location>
        <begin position="1"/>
        <end position="34"/>
    </location>
</feature>
<feature type="compositionally biased region" description="Polar residues" evidence="1">
    <location>
        <begin position="1"/>
        <end position="23"/>
    </location>
</feature>
<proteinExistence type="predicted"/>
<name>A0A914S687_PAREQ</name>
<organism evidence="2 3">
    <name type="scientific">Parascaris equorum</name>
    <name type="common">Equine roundworm</name>
    <dbReference type="NCBI Taxonomy" id="6256"/>
    <lineage>
        <taxon>Eukaryota</taxon>
        <taxon>Metazoa</taxon>
        <taxon>Ecdysozoa</taxon>
        <taxon>Nematoda</taxon>
        <taxon>Chromadorea</taxon>
        <taxon>Rhabditida</taxon>
        <taxon>Spirurina</taxon>
        <taxon>Ascaridomorpha</taxon>
        <taxon>Ascaridoidea</taxon>
        <taxon>Ascarididae</taxon>
        <taxon>Parascaris</taxon>
    </lineage>
</organism>